<keyword evidence="2" id="KW-1185">Reference proteome</keyword>
<accession>A0A9D3U8G2</accession>
<dbReference type="OrthoDB" id="1194564at2759"/>
<sequence length="221" mass="24960">MKKVAELIVSKIEGKSVSDLARQPEEDGELSPPDRQVVHLIDSCELFVSVIVGINQMLLVSLSPESAKIKLTQSLQSWVRISHIVLKQLDSRVVFGLVGTIRLTCEWLKLGDHNTSYFHRRTVQRRNFNKITALRNADGDRIYDPEILKTEVVHFFQNLFGESPSHFGNIPLSAFPGLSIEDADFLGRIITKEEIKTTLFDMAPLKAPRSDGFQAAFFQNH</sequence>
<gene>
    <name evidence="1" type="ORF">J1N35_043857</name>
</gene>
<dbReference type="EMBL" id="JAIQCV010000013">
    <property type="protein sequence ID" value="KAH1031683.1"/>
    <property type="molecule type" value="Genomic_DNA"/>
</dbReference>
<reference evidence="1 2" key="1">
    <citation type="journal article" date="2021" name="Plant Biotechnol. J.">
        <title>Multi-omics assisted identification of the key and species-specific regulatory components of drought-tolerant mechanisms in Gossypium stocksii.</title>
        <authorList>
            <person name="Yu D."/>
            <person name="Ke L."/>
            <person name="Zhang D."/>
            <person name="Wu Y."/>
            <person name="Sun Y."/>
            <person name="Mei J."/>
            <person name="Sun J."/>
            <person name="Sun Y."/>
        </authorList>
    </citation>
    <scope>NUCLEOTIDE SEQUENCE [LARGE SCALE GENOMIC DNA]</scope>
    <source>
        <strain evidence="2">cv. E1</strain>
        <tissue evidence="1">Leaf</tissue>
    </source>
</reference>
<organism evidence="1 2">
    <name type="scientific">Gossypium stocksii</name>
    <dbReference type="NCBI Taxonomy" id="47602"/>
    <lineage>
        <taxon>Eukaryota</taxon>
        <taxon>Viridiplantae</taxon>
        <taxon>Streptophyta</taxon>
        <taxon>Embryophyta</taxon>
        <taxon>Tracheophyta</taxon>
        <taxon>Spermatophyta</taxon>
        <taxon>Magnoliopsida</taxon>
        <taxon>eudicotyledons</taxon>
        <taxon>Gunneridae</taxon>
        <taxon>Pentapetalae</taxon>
        <taxon>rosids</taxon>
        <taxon>malvids</taxon>
        <taxon>Malvales</taxon>
        <taxon>Malvaceae</taxon>
        <taxon>Malvoideae</taxon>
        <taxon>Gossypium</taxon>
    </lineage>
</organism>
<evidence type="ECO:0000313" key="2">
    <source>
        <dbReference type="Proteomes" id="UP000828251"/>
    </source>
</evidence>
<dbReference type="Proteomes" id="UP000828251">
    <property type="component" value="Unassembled WGS sequence"/>
</dbReference>
<name>A0A9D3U8G2_9ROSI</name>
<evidence type="ECO:0000313" key="1">
    <source>
        <dbReference type="EMBL" id="KAH1031683.1"/>
    </source>
</evidence>
<protein>
    <submittedName>
        <fullName evidence="1">Uncharacterized protein</fullName>
    </submittedName>
</protein>
<comment type="caution">
    <text evidence="1">The sequence shown here is derived from an EMBL/GenBank/DDBJ whole genome shotgun (WGS) entry which is preliminary data.</text>
</comment>
<proteinExistence type="predicted"/>
<dbReference type="AlphaFoldDB" id="A0A9D3U8G2"/>